<evidence type="ECO:0000256" key="9">
    <source>
        <dbReference type="HAMAP-Rule" id="MF_00446"/>
    </source>
</evidence>
<dbReference type="GO" id="GO:0005829">
    <property type="term" value="C:cytosol"/>
    <property type="evidence" value="ECO:0007669"/>
    <property type="project" value="TreeGrafter"/>
</dbReference>
<dbReference type="GO" id="GO:0004068">
    <property type="term" value="F:aspartate 1-decarboxylase activity"/>
    <property type="evidence" value="ECO:0007669"/>
    <property type="project" value="UniProtKB-UniRule"/>
</dbReference>
<dbReference type="OrthoDB" id="9803983at2"/>
<evidence type="ECO:0000256" key="2">
    <source>
        <dbReference type="ARBA" id="ARBA00022655"/>
    </source>
</evidence>
<dbReference type="GO" id="GO:0015940">
    <property type="term" value="P:pantothenate biosynthetic process"/>
    <property type="evidence" value="ECO:0007669"/>
    <property type="project" value="UniProtKB-UniRule"/>
</dbReference>
<evidence type="ECO:0000256" key="12">
    <source>
        <dbReference type="PIRSR" id="PIRSR006246-3"/>
    </source>
</evidence>
<comment type="subcellular location">
    <subcellularLocation>
        <location evidence="9">Cytoplasm</location>
    </subcellularLocation>
</comment>
<dbReference type="HAMAP" id="MF_00446">
    <property type="entry name" value="PanD"/>
    <property type="match status" value="1"/>
</dbReference>
<keyword evidence="2 9" id="KW-0566">Pantothenate biosynthesis</keyword>
<comment type="similarity">
    <text evidence="9">Belongs to the PanD family.</text>
</comment>
<dbReference type="STRING" id="638303.Thal_0687"/>
<proteinExistence type="inferred from homology"/>
<evidence type="ECO:0000256" key="10">
    <source>
        <dbReference type="PIRSR" id="PIRSR006246-1"/>
    </source>
</evidence>
<dbReference type="UniPathway" id="UPA00028">
    <property type="reaction ID" value="UER00002"/>
</dbReference>
<name>D3SQ83_THEAH</name>
<dbReference type="HOGENOM" id="CLU_115305_2_0_0"/>
<dbReference type="SUPFAM" id="SSF50692">
    <property type="entry name" value="ADC-like"/>
    <property type="match status" value="1"/>
</dbReference>
<comment type="catalytic activity">
    <reaction evidence="9">
        <text>L-aspartate + H(+) = beta-alanine + CO2</text>
        <dbReference type="Rhea" id="RHEA:19497"/>
        <dbReference type="ChEBI" id="CHEBI:15378"/>
        <dbReference type="ChEBI" id="CHEBI:16526"/>
        <dbReference type="ChEBI" id="CHEBI:29991"/>
        <dbReference type="ChEBI" id="CHEBI:57966"/>
        <dbReference type="EC" id="4.1.1.11"/>
    </reaction>
</comment>
<dbReference type="CDD" id="cd06919">
    <property type="entry name" value="Asp_decarbox"/>
    <property type="match status" value="1"/>
</dbReference>
<keyword evidence="6 9" id="KW-0456">Lyase</keyword>
<keyword evidence="1 9" id="KW-0963">Cytoplasm</keyword>
<dbReference type="KEGG" id="tal:Thal_0687"/>
<evidence type="ECO:0000256" key="13">
    <source>
        <dbReference type="PIRSR" id="PIRSR006246-5"/>
    </source>
</evidence>
<keyword evidence="3 9" id="KW-0210">Decarboxylase</keyword>
<dbReference type="Gene3D" id="2.40.40.20">
    <property type="match status" value="1"/>
</dbReference>
<dbReference type="EC" id="4.1.1.11" evidence="9"/>
<dbReference type="PIRSF" id="PIRSF006246">
    <property type="entry name" value="Asp_decarbox"/>
    <property type="match status" value="1"/>
</dbReference>
<feature type="binding site" evidence="9 11">
    <location>
        <position position="57"/>
    </location>
    <ligand>
        <name>substrate</name>
    </ligand>
</feature>
<keyword evidence="7 9" id="KW-0704">Schiff base</keyword>
<dbReference type="GO" id="GO:0006523">
    <property type="term" value="P:alanine biosynthetic process"/>
    <property type="evidence" value="ECO:0007669"/>
    <property type="project" value="InterPro"/>
</dbReference>
<dbReference type="InterPro" id="IPR009010">
    <property type="entry name" value="Asp_de-COase-like_dom_sf"/>
</dbReference>
<evidence type="ECO:0000256" key="6">
    <source>
        <dbReference type="ARBA" id="ARBA00023239"/>
    </source>
</evidence>
<evidence type="ECO:0000256" key="4">
    <source>
        <dbReference type="ARBA" id="ARBA00022813"/>
    </source>
</evidence>
<reference evidence="15" key="1">
    <citation type="journal article" date="2010" name="Stand. Genomic Sci.">
        <title>Complete genome sequence of Thermocrinis albus type strain (HI 11/12T).</title>
        <authorList>
            <person name="Wirth R."/>
            <person name="Sikorski J."/>
            <person name="Brambilla E."/>
            <person name="Misra M."/>
            <person name="Lapidus A."/>
            <person name="Copeland A."/>
            <person name="Nolan M."/>
            <person name="Lucas S."/>
            <person name="Chen F."/>
            <person name="Tice H."/>
            <person name="Cheng J.F."/>
            <person name="Han C."/>
            <person name="Detter J.C."/>
            <person name="Tapia R."/>
            <person name="Bruce D."/>
            <person name="Goodwin L."/>
            <person name="Pitluck S."/>
            <person name="Pati A."/>
            <person name="Anderson I."/>
            <person name="Ivanova N."/>
            <person name="Mavromatis K."/>
            <person name="Mikhailova N."/>
            <person name="Chen A."/>
            <person name="Palaniappan K."/>
            <person name="Bilek Y."/>
            <person name="Hader T."/>
            <person name="Land M."/>
            <person name="Hauser L."/>
            <person name="Chang Y.J."/>
            <person name="Jeffries C.D."/>
            <person name="Tindall B.J."/>
            <person name="Rohde M."/>
            <person name="Goker M."/>
            <person name="Bristow J."/>
            <person name="Eisen J.A."/>
            <person name="Markowitz V."/>
            <person name="Hugenholtz P."/>
            <person name="Kyrpides N.C."/>
            <person name="Klenk H.P."/>
        </authorList>
    </citation>
    <scope>NUCLEOTIDE SEQUENCE [LARGE SCALE GENOMIC DNA]</scope>
    <source>
        <strain evidence="15">DSM 14484 / JCM 11386 / HI 11/12</strain>
    </source>
</reference>
<comment type="PTM">
    <text evidence="9 12">Is synthesized initially as an inactive proenzyme, which is activated by self-cleavage at a specific serine bond to produce a beta-subunit with a hydroxyl group at its C-terminus and an alpha-subunit with a pyruvoyl group at its N-terminus.</text>
</comment>
<evidence type="ECO:0000256" key="5">
    <source>
        <dbReference type="ARBA" id="ARBA00023145"/>
    </source>
</evidence>
<organism evidence="14 15">
    <name type="scientific">Thermocrinis albus (strain DSM 14484 / JCM 11386 / HI 11/12)</name>
    <dbReference type="NCBI Taxonomy" id="638303"/>
    <lineage>
        <taxon>Bacteria</taxon>
        <taxon>Pseudomonadati</taxon>
        <taxon>Aquificota</taxon>
        <taxon>Aquificia</taxon>
        <taxon>Aquificales</taxon>
        <taxon>Aquificaceae</taxon>
        <taxon>Thermocrinis</taxon>
    </lineage>
</organism>
<keyword evidence="4 9" id="KW-0068">Autocatalytic cleavage</keyword>
<dbReference type="EMBL" id="CP001931">
    <property type="protein sequence ID" value="ADC89320.1"/>
    <property type="molecule type" value="Genomic_DNA"/>
</dbReference>
<comment type="subunit">
    <text evidence="9">Heterooctamer of four alpha and four beta subunits.</text>
</comment>
<sequence length="138" mass="15399">MYRRMLKSKIHRARITGCELHYEGSIAIDESLLRASNILPFEQVDVYNVNNGARFSTYVIPAPPGSGEVRLNGAAARLGMPGDIVIIASYCMVDEVSLQLGTFRPVMVYVNEDNRITSVKEITDLWAGLDFSEKRVAF</sequence>
<evidence type="ECO:0000256" key="11">
    <source>
        <dbReference type="PIRSR" id="PIRSR006246-2"/>
    </source>
</evidence>
<dbReference type="AlphaFoldDB" id="D3SQ83"/>
<keyword evidence="8 9" id="KW-0670">Pyruvate</keyword>
<feature type="binding site" evidence="9 11">
    <location>
        <begin position="73"/>
        <end position="75"/>
    </location>
    <ligand>
        <name>substrate</name>
    </ligand>
</feature>
<dbReference type="Pfam" id="PF02261">
    <property type="entry name" value="Asp_decarbox"/>
    <property type="match status" value="1"/>
</dbReference>
<evidence type="ECO:0000256" key="3">
    <source>
        <dbReference type="ARBA" id="ARBA00022793"/>
    </source>
</evidence>
<gene>
    <name evidence="9" type="primary">panD</name>
    <name evidence="14" type="ordered locus">Thal_0687</name>
</gene>
<comment type="pathway">
    <text evidence="9">Cofactor biosynthesis; (R)-pantothenate biosynthesis; beta-alanine from L-aspartate: step 1/1.</text>
</comment>
<comment type="function">
    <text evidence="9">Catalyzes the pyruvoyl-dependent decarboxylation of aspartate to produce beta-alanine.</text>
</comment>
<feature type="active site" description="Proton donor" evidence="9 10">
    <location>
        <position position="58"/>
    </location>
</feature>
<dbReference type="eggNOG" id="COG0853">
    <property type="taxonomic scope" value="Bacteria"/>
</dbReference>
<evidence type="ECO:0000256" key="1">
    <source>
        <dbReference type="ARBA" id="ARBA00022490"/>
    </source>
</evidence>
<evidence type="ECO:0000313" key="15">
    <source>
        <dbReference type="Proteomes" id="UP000002043"/>
    </source>
</evidence>
<accession>D3SQ83</accession>
<feature type="chain" id="PRO_5013997661" description="Aspartate 1-decarboxylase alpha chain" evidence="9 13">
    <location>
        <begin position="25"/>
        <end position="138"/>
    </location>
</feature>
<feature type="active site" description="Schiff-base intermediate with substrate; via pyruvic acid" evidence="9 10">
    <location>
        <position position="25"/>
    </location>
</feature>
<keyword evidence="5 9" id="KW-0865">Zymogen</keyword>
<dbReference type="PANTHER" id="PTHR21012">
    <property type="entry name" value="ASPARTATE 1-DECARBOXYLASE"/>
    <property type="match status" value="1"/>
</dbReference>
<dbReference type="PANTHER" id="PTHR21012:SF0">
    <property type="entry name" value="ASPARTATE 1-DECARBOXYLASE"/>
    <property type="match status" value="1"/>
</dbReference>
<protein>
    <recommendedName>
        <fullName evidence="9">Aspartate 1-decarboxylase</fullName>
        <ecNumber evidence="9">4.1.1.11</ecNumber>
    </recommendedName>
    <alternativeName>
        <fullName evidence="9">Aspartate alpha-decarboxylase</fullName>
    </alternativeName>
    <component>
        <recommendedName>
            <fullName evidence="9">Aspartate 1-decarboxylase beta chain</fullName>
        </recommendedName>
    </component>
    <component>
        <recommendedName>
            <fullName evidence="9">Aspartate 1-decarboxylase alpha chain</fullName>
        </recommendedName>
    </component>
</protein>
<keyword evidence="15" id="KW-1185">Reference proteome</keyword>
<dbReference type="RefSeq" id="WP_012991727.1">
    <property type="nucleotide sequence ID" value="NC_013894.1"/>
</dbReference>
<feature type="chain" id="PRO_5013997659" description="Aspartate 1-decarboxylase beta chain" evidence="9 13">
    <location>
        <begin position="1"/>
        <end position="24"/>
    </location>
</feature>
<evidence type="ECO:0000313" key="14">
    <source>
        <dbReference type="EMBL" id="ADC89320.1"/>
    </source>
</evidence>
<feature type="modified residue" description="Pyruvic acid (Ser)" evidence="9 12">
    <location>
        <position position="25"/>
    </location>
</feature>
<dbReference type="Proteomes" id="UP000002043">
    <property type="component" value="Chromosome"/>
</dbReference>
<dbReference type="NCBIfam" id="TIGR00223">
    <property type="entry name" value="panD"/>
    <property type="match status" value="1"/>
</dbReference>
<evidence type="ECO:0000256" key="8">
    <source>
        <dbReference type="ARBA" id="ARBA00023317"/>
    </source>
</evidence>
<comment type="cofactor">
    <cofactor evidence="9 10">
        <name>pyruvate</name>
        <dbReference type="ChEBI" id="CHEBI:15361"/>
    </cofactor>
    <text evidence="9 10">Binds 1 pyruvoyl group covalently per subunit.</text>
</comment>
<evidence type="ECO:0000256" key="7">
    <source>
        <dbReference type="ARBA" id="ARBA00023270"/>
    </source>
</evidence>
<dbReference type="InterPro" id="IPR003190">
    <property type="entry name" value="Asp_decarbox"/>
</dbReference>